<evidence type="ECO:0000313" key="6">
    <source>
        <dbReference type="EMBL" id="CAK0841310.1"/>
    </source>
</evidence>
<evidence type="ECO:0000256" key="1">
    <source>
        <dbReference type="ARBA" id="ARBA00008140"/>
    </source>
</evidence>
<feature type="compositionally biased region" description="Basic and acidic residues" evidence="4">
    <location>
        <begin position="13"/>
        <end position="29"/>
    </location>
</feature>
<sequence>MTFGDTSMFGSQHSDDPGPPRKGARTEDSDWLREMFGDICSNMATKSDVAEAKRTTNEHEVNIDAQASRMKSVEDKSNNNMGVAQEAAAPVLPEAVDRQLKAVQEQNKRMQAELSAISPPSPTSRSSASAASHDVEKASDNCKIWIAGSLCPLLSNVMDAHATQLHRQHSHNFQTAYSIAFESPTCAKDFLACARTFGVVWHDPRTNADCQLKMHECVVDAAKSANNWNERCTSGSQGYRGTPWLIANDDTENLFKAKGADSMQLDVIPNVEALKKLGFAEETISHASKCLFYVFQFVWASRLELFVIWVGPVSGRKQLACNALQAAAKLVRAKLEQKGRGRPEVEAHASCDPARGGEVMLHVYDNGSHRVQAINAMLAPLDMGIYHCGLEVYGWEWSFSDTSSVDSTSGVFCTRPAQSPGFNYLESLSLGDTVVSPVSWRKIIGARTEHRRFGDKIGPRRLTPTTTDNAQAES</sequence>
<comment type="similarity">
    <text evidence="1">Belongs to the DeSI family.</text>
</comment>
<feature type="compositionally biased region" description="Basic and acidic residues" evidence="4">
    <location>
        <begin position="50"/>
        <end position="62"/>
    </location>
</feature>
<feature type="region of interest" description="Disordered" evidence="4">
    <location>
        <begin position="1"/>
        <end position="29"/>
    </location>
</feature>
<feature type="region of interest" description="Disordered" evidence="4">
    <location>
        <begin position="104"/>
        <end position="132"/>
    </location>
</feature>
<feature type="region of interest" description="Disordered" evidence="4">
    <location>
        <begin position="50"/>
        <end position="72"/>
    </location>
</feature>
<evidence type="ECO:0000256" key="4">
    <source>
        <dbReference type="SAM" id="MobiDB-lite"/>
    </source>
</evidence>
<keyword evidence="2" id="KW-0645">Protease</keyword>
<dbReference type="InterPro" id="IPR008580">
    <property type="entry name" value="PPPDE_dom"/>
</dbReference>
<dbReference type="Gene3D" id="3.90.1720.30">
    <property type="entry name" value="PPPDE domains"/>
    <property type="match status" value="1"/>
</dbReference>
<dbReference type="Pfam" id="PF05903">
    <property type="entry name" value="Peptidase_C97"/>
    <property type="match status" value="1"/>
</dbReference>
<gene>
    <name evidence="6" type="ORF">PCOR1329_LOCUS36552</name>
</gene>
<comment type="caution">
    <text evidence="6">The sequence shown here is derived from an EMBL/GenBank/DDBJ whole genome shotgun (WGS) entry which is preliminary data.</text>
</comment>
<dbReference type="PANTHER" id="PTHR12378:SF80">
    <property type="entry name" value="IP06716P-RELATED"/>
    <property type="match status" value="1"/>
</dbReference>
<feature type="compositionally biased region" description="Low complexity" evidence="4">
    <location>
        <begin position="115"/>
        <end position="132"/>
    </location>
</feature>
<feature type="compositionally biased region" description="Polar residues" evidence="4">
    <location>
        <begin position="1"/>
        <end position="12"/>
    </location>
</feature>
<evidence type="ECO:0000256" key="2">
    <source>
        <dbReference type="ARBA" id="ARBA00022670"/>
    </source>
</evidence>
<organism evidence="6 7">
    <name type="scientific">Prorocentrum cordatum</name>
    <dbReference type="NCBI Taxonomy" id="2364126"/>
    <lineage>
        <taxon>Eukaryota</taxon>
        <taxon>Sar</taxon>
        <taxon>Alveolata</taxon>
        <taxon>Dinophyceae</taxon>
        <taxon>Prorocentrales</taxon>
        <taxon>Prorocentraceae</taxon>
        <taxon>Prorocentrum</taxon>
    </lineage>
</organism>
<dbReference type="PROSITE" id="PS51858">
    <property type="entry name" value="PPPDE"/>
    <property type="match status" value="1"/>
</dbReference>
<dbReference type="PANTHER" id="PTHR12378">
    <property type="entry name" value="DESUMOYLATING ISOPEPTIDASE"/>
    <property type="match status" value="1"/>
</dbReference>
<evidence type="ECO:0000256" key="3">
    <source>
        <dbReference type="ARBA" id="ARBA00022801"/>
    </source>
</evidence>
<keyword evidence="3" id="KW-0378">Hydrolase</keyword>
<name>A0ABN9T8W6_9DINO</name>
<dbReference type="EMBL" id="CAUYUJ010014446">
    <property type="protein sequence ID" value="CAK0841310.1"/>
    <property type="molecule type" value="Genomic_DNA"/>
</dbReference>
<protein>
    <recommendedName>
        <fullName evidence="5">PPPDE domain-containing protein</fullName>
    </recommendedName>
</protein>
<accession>A0ABN9T8W6</accession>
<proteinExistence type="inferred from homology"/>
<keyword evidence="7" id="KW-1185">Reference proteome</keyword>
<feature type="domain" description="PPPDE" evidence="5">
    <location>
        <begin position="357"/>
        <end position="474"/>
    </location>
</feature>
<feature type="compositionally biased region" description="Polar residues" evidence="4">
    <location>
        <begin position="463"/>
        <end position="474"/>
    </location>
</feature>
<dbReference type="InterPro" id="IPR042266">
    <property type="entry name" value="PPPDE_sf"/>
</dbReference>
<feature type="region of interest" description="Disordered" evidence="4">
    <location>
        <begin position="454"/>
        <end position="474"/>
    </location>
</feature>
<evidence type="ECO:0000259" key="5">
    <source>
        <dbReference type="PROSITE" id="PS51858"/>
    </source>
</evidence>
<reference evidence="6" key="1">
    <citation type="submission" date="2023-10" db="EMBL/GenBank/DDBJ databases">
        <authorList>
            <person name="Chen Y."/>
            <person name="Shah S."/>
            <person name="Dougan E. K."/>
            <person name="Thang M."/>
            <person name="Chan C."/>
        </authorList>
    </citation>
    <scope>NUCLEOTIDE SEQUENCE [LARGE SCALE GENOMIC DNA]</scope>
</reference>
<dbReference type="Proteomes" id="UP001189429">
    <property type="component" value="Unassembled WGS sequence"/>
</dbReference>
<evidence type="ECO:0000313" key="7">
    <source>
        <dbReference type="Proteomes" id="UP001189429"/>
    </source>
</evidence>